<comment type="caution">
    <text evidence="1">The sequence shown here is derived from an EMBL/GenBank/DDBJ whole genome shotgun (WGS) entry which is preliminary data.</text>
</comment>
<reference evidence="1 2" key="1">
    <citation type="journal article" date="2022" name="New Phytol.">
        <title>Ecological generalism drives hyperdiversity of secondary metabolite gene clusters in xylarialean endophytes.</title>
        <authorList>
            <person name="Franco M.E.E."/>
            <person name="Wisecaver J.H."/>
            <person name="Arnold A.E."/>
            <person name="Ju Y.M."/>
            <person name="Slot J.C."/>
            <person name="Ahrendt S."/>
            <person name="Moore L.P."/>
            <person name="Eastman K.E."/>
            <person name="Scott K."/>
            <person name="Konkel Z."/>
            <person name="Mondo S.J."/>
            <person name="Kuo A."/>
            <person name="Hayes R.D."/>
            <person name="Haridas S."/>
            <person name="Andreopoulos B."/>
            <person name="Riley R."/>
            <person name="LaButti K."/>
            <person name="Pangilinan J."/>
            <person name="Lipzen A."/>
            <person name="Amirebrahimi M."/>
            <person name="Yan J."/>
            <person name="Adam C."/>
            <person name="Keymanesh K."/>
            <person name="Ng V."/>
            <person name="Louie K."/>
            <person name="Northen T."/>
            <person name="Drula E."/>
            <person name="Henrissat B."/>
            <person name="Hsieh H.M."/>
            <person name="Youens-Clark K."/>
            <person name="Lutzoni F."/>
            <person name="Miadlikowska J."/>
            <person name="Eastwood D.C."/>
            <person name="Hamelin R.C."/>
            <person name="Grigoriev I.V."/>
            <person name="U'Ren J.M."/>
        </authorList>
    </citation>
    <scope>NUCLEOTIDE SEQUENCE [LARGE SCALE GENOMIC DNA]</scope>
    <source>
        <strain evidence="1 2">CBS 119005</strain>
    </source>
</reference>
<dbReference type="Proteomes" id="UP001497700">
    <property type="component" value="Unassembled WGS sequence"/>
</dbReference>
<organism evidence="1 2">
    <name type="scientific">Hypoxylon rubiginosum</name>
    <dbReference type="NCBI Taxonomy" id="110542"/>
    <lineage>
        <taxon>Eukaryota</taxon>
        <taxon>Fungi</taxon>
        <taxon>Dikarya</taxon>
        <taxon>Ascomycota</taxon>
        <taxon>Pezizomycotina</taxon>
        <taxon>Sordariomycetes</taxon>
        <taxon>Xylariomycetidae</taxon>
        <taxon>Xylariales</taxon>
        <taxon>Hypoxylaceae</taxon>
        <taxon>Hypoxylon</taxon>
    </lineage>
</organism>
<proteinExistence type="predicted"/>
<evidence type="ECO:0000313" key="2">
    <source>
        <dbReference type="Proteomes" id="UP001497700"/>
    </source>
</evidence>
<keyword evidence="2" id="KW-1185">Reference proteome</keyword>
<sequence>MMHLSGFLLACFWLLATLALASPVGSTPSSVSESKYATSFLGGALINVDQTPIPEKAPELPAISTVSAEWNVPWMKVPPGADLSNPDNRHKMAQWVGILGNACADKSWTPFLQAGTAIDMDENGITTAFAWFEWFPAGSHNIPSEVFAVNPGDQVRVITNVYTRTTGHVYMMNQHTGQEYEKDVTADSPQDPEFLICLGYGTAQFFQEWVIADDRTELPVFNNVTFTNIEAIDRRSGHFDLGTGTQDYWNMIDAGRPVALPEEIDSSSFVVYSPEGSTWTPSKGEKL</sequence>
<dbReference type="EMBL" id="MU393460">
    <property type="protein sequence ID" value="KAI4866313.1"/>
    <property type="molecule type" value="Genomic_DNA"/>
</dbReference>
<protein>
    <submittedName>
        <fullName evidence="1">Concanavalin A-like lectin/glucanase</fullName>
    </submittedName>
</protein>
<name>A0ACB9Z494_9PEZI</name>
<gene>
    <name evidence="1" type="ORF">F4820DRAFT_260056</name>
</gene>
<evidence type="ECO:0000313" key="1">
    <source>
        <dbReference type="EMBL" id="KAI4866313.1"/>
    </source>
</evidence>
<accession>A0ACB9Z494</accession>